<gene>
    <name evidence="4" type="ORF">D6D85_09715</name>
</gene>
<dbReference type="Proteomes" id="UP000277582">
    <property type="component" value="Unassembled WGS sequence"/>
</dbReference>
<keyword evidence="3" id="KW-0406">Ion transport</keyword>
<evidence type="ECO:0000256" key="3">
    <source>
        <dbReference type="ARBA" id="ARBA00023065"/>
    </source>
</evidence>
<keyword evidence="2" id="KW-0813">Transport</keyword>
<evidence type="ECO:0008006" key="6">
    <source>
        <dbReference type="Google" id="ProtNLM"/>
    </source>
</evidence>
<evidence type="ECO:0000313" key="5">
    <source>
        <dbReference type="Proteomes" id="UP000277582"/>
    </source>
</evidence>
<reference evidence="4 5" key="1">
    <citation type="submission" date="2018-10" db="EMBL/GenBank/DDBJ databases">
        <title>Co-occurring genomic capacity for anaerobic methane metabolism and dissimilatory sulfite reduction discovered in the Korarchaeota.</title>
        <authorList>
            <person name="Mckay L.J."/>
            <person name="Dlakic M."/>
            <person name="Fields M.W."/>
            <person name="Delmont T.O."/>
            <person name="Eren A.M."/>
            <person name="Jay Z.J."/>
            <person name="Klingelsmith K.B."/>
            <person name="Rusch D.B."/>
            <person name="Inskeep W.P."/>
        </authorList>
    </citation>
    <scope>NUCLEOTIDE SEQUENCE [LARGE SCALE GENOMIC DNA]</scope>
    <source>
        <strain evidence="4 5">MDKW</strain>
    </source>
</reference>
<accession>A0A3R9QD06</accession>
<dbReference type="GO" id="GO:0046961">
    <property type="term" value="F:proton-transporting ATPase activity, rotational mechanism"/>
    <property type="evidence" value="ECO:0007669"/>
    <property type="project" value="InterPro"/>
</dbReference>
<dbReference type="Gene3D" id="3.40.50.10580">
    <property type="entry name" value="ATPase, V1 complex, subunit F"/>
    <property type="match status" value="1"/>
</dbReference>
<dbReference type="SUPFAM" id="SSF159468">
    <property type="entry name" value="AtpF-like"/>
    <property type="match status" value="1"/>
</dbReference>
<sequence length="113" mass="12759">MHEMSGSSDSVMAVVDDEIMAMAFEMVGIRAIVIKETRELFRFFKEEQNLPLVIFVNERVAEKIAPVRMDLINRGRITPVFAVVPDMEGSRGIRLNELKSYLARAIGSSEVEI</sequence>
<dbReference type="EMBL" id="RCOS01000113">
    <property type="protein sequence ID" value="RSN73551.1"/>
    <property type="molecule type" value="Genomic_DNA"/>
</dbReference>
<evidence type="ECO:0000256" key="1">
    <source>
        <dbReference type="ARBA" id="ARBA00010148"/>
    </source>
</evidence>
<dbReference type="InterPro" id="IPR036906">
    <property type="entry name" value="ATPase_V1_fsu_sf"/>
</dbReference>
<organism evidence="4 5">
    <name type="scientific">Candidatus Methanodesulfokora washburnensis</name>
    <dbReference type="NCBI Taxonomy" id="2478471"/>
    <lineage>
        <taxon>Archaea</taxon>
        <taxon>Thermoproteota</taxon>
        <taxon>Candidatus Korarchaeia</taxon>
        <taxon>Candidatus Korarchaeia incertae sedis</taxon>
        <taxon>Candidatus Methanodesulfokora</taxon>
    </lineage>
</organism>
<name>A0A3R9QD06_9CREN</name>
<evidence type="ECO:0000256" key="2">
    <source>
        <dbReference type="ARBA" id="ARBA00022448"/>
    </source>
</evidence>
<protein>
    <recommendedName>
        <fullName evidence="6">V-type ATP synthase subunit F</fullName>
    </recommendedName>
</protein>
<dbReference type="AlphaFoldDB" id="A0A3R9QD06"/>
<evidence type="ECO:0000313" key="4">
    <source>
        <dbReference type="EMBL" id="RSN73551.1"/>
    </source>
</evidence>
<proteinExistence type="inferred from homology"/>
<dbReference type="Pfam" id="PF01990">
    <property type="entry name" value="ATP-synt_F"/>
    <property type="match status" value="1"/>
</dbReference>
<comment type="caution">
    <text evidence="4">The sequence shown here is derived from an EMBL/GenBank/DDBJ whole genome shotgun (WGS) entry which is preliminary data.</text>
</comment>
<dbReference type="InterPro" id="IPR008218">
    <property type="entry name" value="ATPase_V1-cplx_f_g_su"/>
</dbReference>
<comment type="similarity">
    <text evidence="1">Belongs to the V-ATPase F subunit family.</text>
</comment>
<keyword evidence="5" id="KW-1185">Reference proteome</keyword>